<evidence type="ECO:0000259" key="2">
    <source>
        <dbReference type="SMART" id="SM00594"/>
    </source>
</evidence>
<dbReference type="PANTHER" id="PTHR23322">
    <property type="entry name" value="FAS-ASSOCIATED PROTEIN"/>
    <property type="match status" value="1"/>
</dbReference>
<organism evidence="3 4">
    <name type="scientific">Echinostoma caproni</name>
    <dbReference type="NCBI Taxonomy" id="27848"/>
    <lineage>
        <taxon>Eukaryota</taxon>
        <taxon>Metazoa</taxon>
        <taxon>Spiralia</taxon>
        <taxon>Lophotrochozoa</taxon>
        <taxon>Platyhelminthes</taxon>
        <taxon>Trematoda</taxon>
        <taxon>Digenea</taxon>
        <taxon>Plagiorchiida</taxon>
        <taxon>Echinostomata</taxon>
        <taxon>Echinostomatoidea</taxon>
        <taxon>Echinostomatidae</taxon>
        <taxon>Echinostoma</taxon>
    </lineage>
</organism>
<dbReference type="SUPFAM" id="SSF52833">
    <property type="entry name" value="Thioredoxin-like"/>
    <property type="match status" value="1"/>
</dbReference>
<dbReference type="InterPro" id="IPR006577">
    <property type="entry name" value="UAS"/>
</dbReference>
<feature type="region of interest" description="Disordered" evidence="1">
    <location>
        <begin position="163"/>
        <end position="189"/>
    </location>
</feature>
<dbReference type="GO" id="GO:0043161">
    <property type="term" value="P:proteasome-mediated ubiquitin-dependent protein catabolic process"/>
    <property type="evidence" value="ECO:0007669"/>
    <property type="project" value="TreeGrafter"/>
</dbReference>
<evidence type="ECO:0000256" key="1">
    <source>
        <dbReference type="SAM" id="MobiDB-lite"/>
    </source>
</evidence>
<dbReference type="AlphaFoldDB" id="A0A3P8KZY5"/>
<dbReference type="OrthoDB" id="270602at2759"/>
<evidence type="ECO:0000313" key="3">
    <source>
        <dbReference type="EMBL" id="VDP88523.1"/>
    </source>
</evidence>
<dbReference type="Proteomes" id="UP000272942">
    <property type="component" value="Unassembled WGS sequence"/>
</dbReference>
<dbReference type="InterPro" id="IPR036249">
    <property type="entry name" value="Thioredoxin-like_sf"/>
</dbReference>
<keyword evidence="4" id="KW-1185">Reference proteome</keyword>
<dbReference type="GO" id="GO:0005634">
    <property type="term" value="C:nucleus"/>
    <property type="evidence" value="ECO:0007669"/>
    <property type="project" value="TreeGrafter"/>
</dbReference>
<sequence>MPNKRGYLRQLYQPPTELLFDGTLVSAQAAAREKNRWLLVSLHDEGCFDCHLLNRDVWKDPKVYQTIKRNFVFLQIPVDSPEGVQFRAMHSYVQSASHISILNPYTGEQCIVWMHLKDATTVHEALTEFIQHTKLVPPSPTTMIPDPQPGHSRDQLLTTLTGLSSRVGGSRRPQSHLSDNTSESAVKRPRLGLRDIDATTALSSRVAAVSVS</sequence>
<dbReference type="EMBL" id="UZAN01050871">
    <property type="protein sequence ID" value="VDP88523.1"/>
    <property type="molecule type" value="Genomic_DNA"/>
</dbReference>
<protein>
    <recommendedName>
        <fullName evidence="2">UAS domain-containing protein</fullName>
    </recommendedName>
</protein>
<evidence type="ECO:0000313" key="4">
    <source>
        <dbReference type="Proteomes" id="UP000272942"/>
    </source>
</evidence>
<dbReference type="PANTHER" id="PTHR23322:SF6">
    <property type="entry name" value="UBX DOMAIN-CONTAINING PROTEIN 7"/>
    <property type="match status" value="1"/>
</dbReference>
<accession>A0A3P8KZY5</accession>
<dbReference type="InterPro" id="IPR050730">
    <property type="entry name" value="UBX_domain-protein"/>
</dbReference>
<proteinExistence type="predicted"/>
<dbReference type="Gene3D" id="3.40.30.10">
    <property type="entry name" value="Glutaredoxin"/>
    <property type="match status" value="1"/>
</dbReference>
<name>A0A3P8KZY5_9TREM</name>
<dbReference type="CDD" id="cd02958">
    <property type="entry name" value="UAS"/>
    <property type="match status" value="1"/>
</dbReference>
<feature type="compositionally biased region" description="Polar residues" evidence="1">
    <location>
        <begin position="175"/>
        <end position="184"/>
    </location>
</feature>
<reference evidence="3 4" key="1">
    <citation type="submission" date="2018-11" db="EMBL/GenBank/DDBJ databases">
        <authorList>
            <consortium name="Pathogen Informatics"/>
        </authorList>
    </citation>
    <scope>NUCLEOTIDE SEQUENCE [LARGE SCALE GENOMIC DNA]</scope>
    <source>
        <strain evidence="3 4">Egypt</strain>
    </source>
</reference>
<dbReference type="GO" id="GO:0043130">
    <property type="term" value="F:ubiquitin binding"/>
    <property type="evidence" value="ECO:0007669"/>
    <property type="project" value="TreeGrafter"/>
</dbReference>
<dbReference type="SMART" id="SM00594">
    <property type="entry name" value="UAS"/>
    <property type="match status" value="1"/>
</dbReference>
<feature type="domain" description="UAS" evidence="2">
    <location>
        <begin position="7"/>
        <end position="131"/>
    </location>
</feature>
<dbReference type="Pfam" id="PF13899">
    <property type="entry name" value="Thioredoxin_7"/>
    <property type="match status" value="1"/>
</dbReference>
<gene>
    <name evidence="3" type="ORF">ECPE_LOCUS11457</name>
</gene>